<sequence>MNGNGSHHTNGTHSTQNGVNGSALPGRLGGKNAVITGAAGGIGLETTLLFAREGASIIMADISGPALEKGKAKVLELFPHTQKIETVICDVTKESDIEAMIAKVDSWGGVDIMFNNAGIMHQNDDDAINTSEKIWDLTMSINVKGVWFGCKHAILSMRKFGKKSGSVINVASVVALVGSATPQLAYTASKGAVLALTRELAIVHAREGFRFNALCPAPLNTPLLQDWLGDDAAKRARREVHFPMGRFGEAAEQANAVLFLASDESSFITGTDFVVDGGMTRCYITPEGPPTVPPPNLAK</sequence>
<keyword evidence="3" id="KW-0560">Oxidoreductase</keyword>
<dbReference type="FunFam" id="3.40.50.720:FF:000084">
    <property type="entry name" value="Short-chain dehydrogenase reductase"/>
    <property type="match status" value="1"/>
</dbReference>
<dbReference type="OrthoDB" id="417891at2759"/>
<evidence type="ECO:0000256" key="2">
    <source>
        <dbReference type="ARBA" id="ARBA00022857"/>
    </source>
</evidence>
<dbReference type="CDD" id="cd05233">
    <property type="entry name" value="SDR_c"/>
    <property type="match status" value="1"/>
</dbReference>
<comment type="caution">
    <text evidence="5">The sequence shown here is derived from an EMBL/GenBank/DDBJ whole genome shotgun (WGS) entry which is preliminary data.</text>
</comment>
<evidence type="ECO:0000313" key="5">
    <source>
        <dbReference type="EMBL" id="KAF2434866.1"/>
    </source>
</evidence>
<dbReference type="PANTHER" id="PTHR43180">
    <property type="entry name" value="3-OXOACYL-(ACYL-CARRIER-PROTEIN) REDUCTASE (AFU_ORTHOLOGUE AFUA_6G11210)"/>
    <property type="match status" value="1"/>
</dbReference>
<protein>
    <submittedName>
        <fullName evidence="5">Short-chain dehydrogenase/reductase family protein</fullName>
    </submittedName>
</protein>
<dbReference type="InterPro" id="IPR020904">
    <property type="entry name" value="Sc_DH/Rdtase_CS"/>
</dbReference>
<dbReference type="PANTHER" id="PTHR43180:SF63">
    <property type="entry name" value="DEHYDROGENASE_REDUCTASE FAMILY PROTEIN, PUTATIVE (AFU_ORTHOLOGUE AFUA_6G03520)-RELATED"/>
    <property type="match status" value="1"/>
</dbReference>
<feature type="region of interest" description="Disordered" evidence="4">
    <location>
        <begin position="1"/>
        <end position="23"/>
    </location>
</feature>
<dbReference type="GO" id="GO:0016491">
    <property type="term" value="F:oxidoreductase activity"/>
    <property type="evidence" value="ECO:0007669"/>
    <property type="project" value="UniProtKB-KW"/>
</dbReference>
<reference evidence="5" key="1">
    <citation type="journal article" date="2020" name="Stud. Mycol.">
        <title>101 Dothideomycetes genomes: a test case for predicting lifestyles and emergence of pathogens.</title>
        <authorList>
            <person name="Haridas S."/>
            <person name="Albert R."/>
            <person name="Binder M."/>
            <person name="Bloem J."/>
            <person name="Labutti K."/>
            <person name="Salamov A."/>
            <person name="Andreopoulos B."/>
            <person name="Baker S."/>
            <person name="Barry K."/>
            <person name="Bills G."/>
            <person name="Bluhm B."/>
            <person name="Cannon C."/>
            <person name="Castanera R."/>
            <person name="Culley D."/>
            <person name="Daum C."/>
            <person name="Ezra D."/>
            <person name="Gonzalez J."/>
            <person name="Henrissat B."/>
            <person name="Kuo A."/>
            <person name="Liang C."/>
            <person name="Lipzen A."/>
            <person name="Lutzoni F."/>
            <person name="Magnuson J."/>
            <person name="Mondo S."/>
            <person name="Nolan M."/>
            <person name="Ohm R."/>
            <person name="Pangilinan J."/>
            <person name="Park H.-J."/>
            <person name="Ramirez L."/>
            <person name="Alfaro M."/>
            <person name="Sun H."/>
            <person name="Tritt A."/>
            <person name="Yoshinaga Y."/>
            <person name="Zwiers L.-H."/>
            <person name="Turgeon B."/>
            <person name="Goodwin S."/>
            <person name="Spatafora J."/>
            <person name="Crous P."/>
            <person name="Grigoriev I."/>
        </authorList>
    </citation>
    <scope>NUCLEOTIDE SEQUENCE</scope>
    <source>
        <strain evidence="5">CBS 130266</strain>
    </source>
</reference>
<evidence type="ECO:0000256" key="4">
    <source>
        <dbReference type="SAM" id="MobiDB-lite"/>
    </source>
</evidence>
<evidence type="ECO:0000256" key="3">
    <source>
        <dbReference type="ARBA" id="ARBA00023002"/>
    </source>
</evidence>
<dbReference type="PRINTS" id="PR00081">
    <property type="entry name" value="GDHRDH"/>
</dbReference>
<dbReference type="InterPro" id="IPR002347">
    <property type="entry name" value="SDR_fam"/>
</dbReference>
<dbReference type="SUPFAM" id="SSF51735">
    <property type="entry name" value="NAD(P)-binding Rossmann-fold domains"/>
    <property type="match status" value="1"/>
</dbReference>
<evidence type="ECO:0000256" key="1">
    <source>
        <dbReference type="ARBA" id="ARBA00006484"/>
    </source>
</evidence>
<dbReference type="Pfam" id="PF13561">
    <property type="entry name" value="adh_short_C2"/>
    <property type="match status" value="1"/>
</dbReference>
<dbReference type="AlphaFoldDB" id="A0A9P4P013"/>
<organism evidence="5 6">
    <name type="scientific">Tothia fuscella</name>
    <dbReference type="NCBI Taxonomy" id="1048955"/>
    <lineage>
        <taxon>Eukaryota</taxon>
        <taxon>Fungi</taxon>
        <taxon>Dikarya</taxon>
        <taxon>Ascomycota</taxon>
        <taxon>Pezizomycotina</taxon>
        <taxon>Dothideomycetes</taxon>
        <taxon>Pleosporomycetidae</taxon>
        <taxon>Venturiales</taxon>
        <taxon>Cylindrosympodiaceae</taxon>
        <taxon>Tothia</taxon>
    </lineage>
</organism>
<gene>
    <name evidence="5" type="ORF">EJ08DRAFT_668274</name>
</gene>
<keyword evidence="2" id="KW-0521">NADP</keyword>
<feature type="compositionally biased region" description="Polar residues" evidence="4">
    <location>
        <begin position="1"/>
        <end position="20"/>
    </location>
</feature>
<keyword evidence="6" id="KW-1185">Reference proteome</keyword>
<dbReference type="Proteomes" id="UP000800235">
    <property type="component" value="Unassembled WGS sequence"/>
</dbReference>
<name>A0A9P4P013_9PEZI</name>
<dbReference type="EMBL" id="MU007015">
    <property type="protein sequence ID" value="KAF2434866.1"/>
    <property type="molecule type" value="Genomic_DNA"/>
</dbReference>
<comment type="similarity">
    <text evidence="1">Belongs to the short-chain dehydrogenases/reductases (SDR) family.</text>
</comment>
<accession>A0A9P4P013</accession>
<proteinExistence type="inferred from homology"/>
<dbReference type="PROSITE" id="PS00061">
    <property type="entry name" value="ADH_SHORT"/>
    <property type="match status" value="1"/>
</dbReference>
<evidence type="ECO:0000313" key="6">
    <source>
        <dbReference type="Proteomes" id="UP000800235"/>
    </source>
</evidence>
<dbReference type="Gene3D" id="3.40.50.720">
    <property type="entry name" value="NAD(P)-binding Rossmann-like Domain"/>
    <property type="match status" value="1"/>
</dbReference>
<dbReference type="InterPro" id="IPR036291">
    <property type="entry name" value="NAD(P)-bd_dom_sf"/>
</dbReference>
<dbReference type="PRINTS" id="PR00080">
    <property type="entry name" value="SDRFAMILY"/>
</dbReference>